<dbReference type="PANTHER" id="PTHR35339">
    <property type="entry name" value="LINALOOL DEHYDRATASE_ISOMERASE DOMAIN-CONTAINING PROTEIN"/>
    <property type="match status" value="1"/>
</dbReference>
<comment type="caution">
    <text evidence="3">The sequence shown here is derived from an EMBL/GenBank/DDBJ whole genome shotgun (WGS) entry which is preliminary data.</text>
</comment>
<name>A0A943HHG6_9FIRM</name>
<dbReference type="Proteomes" id="UP000759273">
    <property type="component" value="Unassembled WGS sequence"/>
</dbReference>
<dbReference type="EMBL" id="JAGZGG010000008">
    <property type="protein sequence ID" value="MBS5331939.1"/>
    <property type="molecule type" value="Genomic_DNA"/>
</dbReference>
<dbReference type="InterPro" id="IPR016624">
    <property type="entry name" value="UCP014753"/>
</dbReference>
<dbReference type="InterPro" id="IPR049349">
    <property type="entry name" value="DUF2264_N"/>
</dbReference>
<evidence type="ECO:0000259" key="2">
    <source>
        <dbReference type="Pfam" id="PF20938"/>
    </source>
</evidence>
<dbReference type="AlphaFoldDB" id="A0A943HHG6"/>
<dbReference type="Pfam" id="PF10022">
    <property type="entry name" value="DUF2264"/>
    <property type="match status" value="1"/>
</dbReference>
<dbReference type="PANTHER" id="PTHR35339:SF4">
    <property type="entry name" value="LINALOOL DEHYDRATASE_ISOMERASE DOMAIN-CONTAINING PROTEIN"/>
    <property type="match status" value="1"/>
</dbReference>
<gene>
    <name evidence="3" type="ORF">KHY36_05340</name>
</gene>
<evidence type="ECO:0000313" key="3">
    <source>
        <dbReference type="EMBL" id="MBS5331939.1"/>
    </source>
</evidence>
<dbReference type="Pfam" id="PF20938">
    <property type="entry name" value="DUF2264_C"/>
    <property type="match status" value="1"/>
</dbReference>
<feature type="domain" description="DUF2264" evidence="2">
    <location>
        <begin position="395"/>
        <end position="559"/>
    </location>
</feature>
<evidence type="ECO:0000259" key="1">
    <source>
        <dbReference type="Pfam" id="PF10022"/>
    </source>
</evidence>
<dbReference type="PIRSF" id="PIRSF014753">
    <property type="entry name" value="UCP014753"/>
    <property type="match status" value="1"/>
</dbReference>
<feature type="domain" description="DUF2264" evidence="1">
    <location>
        <begin position="5"/>
        <end position="350"/>
    </location>
</feature>
<accession>A0A943HHG6</accession>
<protein>
    <submittedName>
        <fullName evidence="3">DUF2264 domain-containing protein</fullName>
    </submittedName>
</protein>
<evidence type="ECO:0000313" key="4">
    <source>
        <dbReference type="Proteomes" id="UP000759273"/>
    </source>
</evidence>
<organism evidence="3 4">
    <name type="scientific">Subdoligranulum variabile</name>
    <dbReference type="NCBI Taxonomy" id="214851"/>
    <lineage>
        <taxon>Bacteria</taxon>
        <taxon>Bacillati</taxon>
        <taxon>Bacillota</taxon>
        <taxon>Clostridia</taxon>
        <taxon>Eubacteriales</taxon>
        <taxon>Oscillospiraceae</taxon>
        <taxon>Subdoligranulum</taxon>
    </lineage>
</organism>
<reference evidence="3" key="1">
    <citation type="submission" date="2021-02" db="EMBL/GenBank/DDBJ databases">
        <title>Infant gut strain persistence is associated with maternal origin, phylogeny, and functional potential including surface adhesion and iron acquisition.</title>
        <authorList>
            <person name="Lou Y.C."/>
        </authorList>
    </citation>
    <scope>NUCLEOTIDE SEQUENCE</scope>
    <source>
        <strain evidence="3">L3_101_000M1_dasL3_101_000M1_concoct_87</strain>
    </source>
</reference>
<dbReference type="InterPro" id="IPR049237">
    <property type="entry name" value="DUF2264_C"/>
</dbReference>
<proteinExistence type="predicted"/>
<sequence>MNLQTKQDFTALAMRFLSPLLPLYSPGGALLHLGDTGATYPQRTIGMEAFSRPLWALAPLWAGGGSADAFLQIYQRGLVSGTDPDSPEYWGDPNDYDQLFVEMAALACAILETPESVWNPLTDVEKAKLGKWLDTINHHDLPGCNWLLFRVLVNLALDSVGMPCSMQQAAADMAEVDKWYVGDGWYSDGPAEVKPQKDYYNPWAIQYYTVLYSVFAARRDPARAALYRERAVQFGRQFAQWFDPDGAALPFGRSLGYRIGQSAFYAACIWAGLEPLPLPVMKGIIVRNLAWWLARPIFDRDGVLTIGYGYPQMYMAEQYNAPGSPYWGLKVFLLLALPDDHPFWACEAAPLPEELTRPGVIPQPSADLLLQRLPDGQLNAYSPANYEKGDHGQFTEKYGKFVYSTRFGFSASRSYVQLEQTAPDSMLAFVIDGWTFVRRHSDKFVLLGDRLLSEWRPFPGIKVTTELVPTAWGHTRTHTVESNIACTAYDCGFAVPKFAAGFAQSAAGSEAEAKNAACRCVVKGAAGQGVVINAAPNTNLYDPNTVIPAVRYEIPIGTAVLNTRVESRHN</sequence>